<organism evidence="2 3">
    <name type="scientific">Cnuibacter physcomitrellae</name>
    <dbReference type="NCBI Taxonomy" id="1619308"/>
    <lineage>
        <taxon>Bacteria</taxon>
        <taxon>Bacillati</taxon>
        <taxon>Actinomycetota</taxon>
        <taxon>Actinomycetes</taxon>
        <taxon>Micrococcales</taxon>
        <taxon>Microbacteriaceae</taxon>
        <taxon>Cnuibacter</taxon>
    </lineage>
</organism>
<evidence type="ECO:0000259" key="1">
    <source>
        <dbReference type="Pfam" id="PF25355"/>
    </source>
</evidence>
<gene>
    <name evidence="2" type="ORF">B5808_17170</name>
</gene>
<dbReference type="AlphaFoldDB" id="A0A1X9LS48"/>
<dbReference type="EMBL" id="CP020715">
    <property type="protein sequence ID" value="ARJ06761.1"/>
    <property type="molecule type" value="Genomic_DNA"/>
</dbReference>
<feature type="domain" description="DUF7882" evidence="1">
    <location>
        <begin position="1"/>
        <end position="96"/>
    </location>
</feature>
<name>A0A1X9LS48_9MICO</name>
<sequence>MGKFLCGPHVEVEFEDRVLAHLQIVVGAKLRRGESMLFSWRDSVDSGDGRTTVWVHPVADITFKYYGHRKPAINSDWVDLLMLEANKPGGLQLVEEPEGVAGIPLGHNNPISHSGHAPSKD</sequence>
<evidence type="ECO:0000313" key="2">
    <source>
        <dbReference type="EMBL" id="ARJ06761.1"/>
    </source>
</evidence>
<proteinExistence type="predicted"/>
<dbReference type="Pfam" id="PF25355">
    <property type="entry name" value="DUF7882"/>
    <property type="match status" value="1"/>
</dbReference>
<dbReference type="RefSeq" id="WP_085020899.1">
    <property type="nucleotide sequence ID" value="NZ_BMHD01000001.1"/>
</dbReference>
<accession>A0A1X9LS48</accession>
<dbReference type="Proteomes" id="UP000192775">
    <property type="component" value="Chromosome"/>
</dbReference>
<protein>
    <recommendedName>
        <fullName evidence="1">DUF7882 domain-containing protein</fullName>
    </recommendedName>
</protein>
<dbReference type="KEGG" id="cphy:B5808_17170"/>
<reference evidence="2 3" key="1">
    <citation type="submission" date="2017-04" db="EMBL/GenBank/DDBJ databases">
        <authorList>
            <person name="Afonso C.L."/>
            <person name="Miller P.J."/>
            <person name="Scott M.A."/>
            <person name="Spackman E."/>
            <person name="Goraichik I."/>
            <person name="Dimitrov K.M."/>
            <person name="Suarez D.L."/>
            <person name="Swayne D.E."/>
        </authorList>
    </citation>
    <scope>NUCLEOTIDE SEQUENCE [LARGE SCALE GENOMIC DNA]</scope>
    <source>
        <strain evidence="3">XA(T)</strain>
    </source>
</reference>
<keyword evidence="3" id="KW-1185">Reference proteome</keyword>
<dbReference type="InterPro" id="IPR057204">
    <property type="entry name" value="DUF7882"/>
</dbReference>
<evidence type="ECO:0000313" key="3">
    <source>
        <dbReference type="Proteomes" id="UP000192775"/>
    </source>
</evidence>